<dbReference type="AlphaFoldDB" id="A0A1M6YA65"/>
<protein>
    <submittedName>
        <fullName evidence="1">Uncharacterized protein</fullName>
    </submittedName>
</protein>
<dbReference type="Proteomes" id="UP000183208">
    <property type="component" value="Unassembled WGS sequence"/>
</dbReference>
<dbReference type="OrthoDB" id="8288922at2"/>
<organism evidence="1 2">
    <name type="scientific">Bradyrhizobium lablabi</name>
    <dbReference type="NCBI Taxonomy" id="722472"/>
    <lineage>
        <taxon>Bacteria</taxon>
        <taxon>Pseudomonadati</taxon>
        <taxon>Pseudomonadota</taxon>
        <taxon>Alphaproteobacteria</taxon>
        <taxon>Hyphomicrobiales</taxon>
        <taxon>Nitrobacteraceae</taxon>
        <taxon>Bradyrhizobium</taxon>
    </lineage>
</organism>
<gene>
    <name evidence="1" type="ORF">SAMN05444171_3085</name>
</gene>
<accession>A0A1M6YA65</accession>
<proteinExistence type="predicted"/>
<dbReference type="Gene3D" id="3.40.1000.10">
    <property type="entry name" value="Mog1/PsbP, alpha/beta/alpha sandwich"/>
    <property type="match status" value="1"/>
</dbReference>
<dbReference type="EMBL" id="FNTI01000001">
    <property type="protein sequence ID" value="SED08581.1"/>
    <property type="molecule type" value="Genomic_DNA"/>
</dbReference>
<evidence type="ECO:0000313" key="1">
    <source>
        <dbReference type="EMBL" id="SED08581.1"/>
    </source>
</evidence>
<reference evidence="1 2" key="1">
    <citation type="submission" date="2016-10" db="EMBL/GenBank/DDBJ databases">
        <authorList>
            <person name="de Groot N.N."/>
        </authorList>
    </citation>
    <scope>NUCLEOTIDE SEQUENCE [LARGE SCALE GENOMIC DNA]</scope>
    <source>
        <strain evidence="1 2">GAS522</strain>
    </source>
</reference>
<sequence>MRRFLFAIGLTGFLTVFLAGLAQAGVFKIPEEGATAISIDVPDSWNPNVSDDSIDTASPDRAVFFWLTVEKEADVAAVKAEALKALTRNGLKIDLAGVKESTSAFAGIDSTEWVYSATDNGQPRTVKIRATALGNNRFIQLAQWGPQAAFDKHAAALTKIFASVKAVGK</sequence>
<dbReference type="RefSeq" id="WP_074820326.1">
    <property type="nucleotide sequence ID" value="NZ_FNTI01000001.1"/>
</dbReference>
<name>A0A1M6YA65_9BRAD</name>
<evidence type="ECO:0000313" key="2">
    <source>
        <dbReference type="Proteomes" id="UP000183208"/>
    </source>
</evidence>